<evidence type="ECO:0000256" key="4">
    <source>
        <dbReference type="ARBA" id="ARBA00023043"/>
    </source>
</evidence>
<feature type="repeat" description="ANK" evidence="5">
    <location>
        <begin position="143"/>
        <end position="176"/>
    </location>
</feature>
<dbReference type="RefSeq" id="WP_148595272.1">
    <property type="nucleotide sequence ID" value="NZ_CP042997.1"/>
</dbReference>
<dbReference type="SUPFAM" id="SSF48239">
    <property type="entry name" value="Terpenoid cyclases/Protein prenyltransferases"/>
    <property type="match status" value="1"/>
</dbReference>
<dbReference type="Pfam" id="PF13243">
    <property type="entry name" value="SQHop_cyclase_C"/>
    <property type="match status" value="1"/>
</dbReference>
<dbReference type="PROSITE" id="PS50297">
    <property type="entry name" value="ANK_REP_REGION"/>
    <property type="match status" value="5"/>
</dbReference>
<dbReference type="GO" id="GO:0020037">
    <property type="term" value="F:heme binding"/>
    <property type="evidence" value="ECO:0007669"/>
    <property type="project" value="InterPro"/>
</dbReference>
<dbReference type="GO" id="GO:0046872">
    <property type="term" value="F:metal ion binding"/>
    <property type="evidence" value="ECO:0007669"/>
    <property type="project" value="UniProtKB-KW"/>
</dbReference>
<evidence type="ECO:0000259" key="8">
    <source>
        <dbReference type="PROSITE" id="PS51007"/>
    </source>
</evidence>
<feature type="domain" description="Cytochrome c" evidence="8">
    <location>
        <begin position="708"/>
        <end position="814"/>
    </location>
</feature>
<feature type="repeat" description="ANK" evidence="5">
    <location>
        <begin position="177"/>
        <end position="203"/>
    </location>
</feature>
<dbReference type="PANTHER" id="PTHR24198">
    <property type="entry name" value="ANKYRIN REPEAT AND PROTEIN KINASE DOMAIN-CONTAINING PROTEIN"/>
    <property type="match status" value="1"/>
</dbReference>
<keyword evidence="4 5" id="KW-0040">ANK repeat</keyword>
<feature type="repeat" description="ANK" evidence="5">
    <location>
        <begin position="221"/>
        <end position="253"/>
    </location>
</feature>
<dbReference type="InterPro" id="IPR009056">
    <property type="entry name" value="Cyt_c-like_dom"/>
</dbReference>
<dbReference type="InterPro" id="IPR032696">
    <property type="entry name" value="SQ_cyclase_C"/>
</dbReference>
<feature type="repeat" description="ANK" evidence="5">
    <location>
        <begin position="253"/>
        <end position="285"/>
    </location>
</feature>
<dbReference type="PANTHER" id="PTHR24198:SF165">
    <property type="entry name" value="ANKYRIN REPEAT-CONTAINING PROTEIN-RELATED"/>
    <property type="match status" value="1"/>
</dbReference>
<name>A0A5B9W4F3_9BACT</name>
<dbReference type="SMART" id="SM00248">
    <property type="entry name" value="ANK"/>
    <property type="match status" value="7"/>
</dbReference>
<keyword evidence="3 6" id="KW-0408">Iron</keyword>
<feature type="repeat" description="ANK" evidence="5">
    <location>
        <begin position="287"/>
        <end position="321"/>
    </location>
</feature>
<feature type="compositionally biased region" description="Low complexity" evidence="7">
    <location>
        <begin position="692"/>
        <end position="702"/>
    </location>
</feature>
<evidence type="ECO:0000256" key="3">
    <source>
        <dbReference type="ARBA" id="ARBA00023004"/>
    </source>
</evidence>
<dbReference type="EMBL" id="CP042997">
    <property type="protein sequence ID" value="QEH35472.1"/>
    <property type="molecule type" value="Genomic_DNA"/>
</dbReference>
<proteinExistence type="predicted"/>
<evidence type="ECO:0000313" key="9">
    <source>
        <dbReference type="EMBL" id="QEH35472.1"/>
    </source>
</evidence>
<evidence type="ECO:0000256" key="6">
    <source>
        <dbReference type="PROSITE-ProRule" id="PRU00433"/>
    </source>
</evidence>
<dbReference type="OrthoDB" id="263958at2"/>
<evidence type="ECO:0000313" key="10">
    <source>
        <dbReference type="Proteomes" id="UP000324233"/>
    </source>
</evidence>
<dbReference type="InterPro" id="IPR036770">
    <property type="entry name" value="Ankyrin_rpt-contain_sf"/>
</dbReference>
<evidence type="ECO:0000256" key="2">
    <source>
        <dbReference type="ARBA" id="ARBA00022737"/>
    </source>
</evidence>
<keyword evidence="10" id="KW-1185">Reference proteome</keyword>
<dbReference type="PROSITE" id="PS50088">
    <property type="entry name" value="ANK_REPEAT"/>
    <property type="match status" value="6"/>
</dbReference>
<dbReference type="GO" id="GO:0009055">
    <property type="term" value="F:electron transfer activity"/>
    <property type="evidence" value="ECO:0007669"/>
    <property type="project" value="InterPro"/>
</dbReference>
<keyword evidence="1 6" id="KW-0479">Metal-binding</keyword>
<dbReference type="Pfam" id="PF07635">
    <property type="entry name" value="PSCyt1"/>
    <property type="match status" value="1"/>
</dbReference>
<feature type="region of interest" description="Disordered" evidence="7">
    <location>
        <begin position="692"/>
        <end position="716"/>
    </location>
</feature>
<organism evidence="9 10">
    <name type="scientific">Aquisphaera giovannonii</name>
    <dbReference type="NCBI Taxonomy" id="406548"/>
    <lineage>
        <taxon>Bacteria</taxon>
        <taxon>Pseudomonadati</taxon>
        <taxon>Planctomycetota</taxon>
        <taxon>Planctomycetia</taxon>
        <taxon>Isosphaerales</taxon>
        <taxon>Isosphaeraceae</taxon>
        <taxon>Aquisphaera</taxon>
    </lineage>
</organism>
<dbReference type="Proteomes" id="UP000324233">
    <property type="component" value="Chromosome"/>
</dbReference>
<evidence type="ECO:0000256" key="7">
    <source>
        <dbReference type="SAM" id="MobiDB-lite"/>
    </source>
</evidence>
<dbReference type="Gene3D" id="1.50.10.20">
    <property type="match status" value="2"/>
</dbReference>
<keyword evidence="6" id="KW-0349">Heme</keyword>
<dbReference type="InterPro" id="IPR002110">
    <property type="entry name" value="Ankyrin_rpt"/>
</dbReference>
<sequence length="831" mass="87793">MSGRGRRGRHLSNLGLASLVLAGLAQLQPVSPRAARAGEGRRDAPMSPALAAAIRDADASAVGRLIEAGAGVNARDEEGNTPLILAAFYAGPRCVELLLEKGADPNAANRAGVTALIRAATDCEKARLLIAAGAKAGVRTADLGNTPLILAARRAGNSRTVRLLLGRGADPPGRNEAGISPIMAGAASGDLETVRLLLDAGAEAGDFPESATSRAATRAAGYRTPLMWAAFNNDAPMVRLLLDRGADPNRSTDYGSPLSQACWSDGVEAARILIGRGARVNARDPFADFTPLHWAAGSESLRPDLARLLLASGADPNAAGGGPVESFAMVPQTARMIAERRGRTAIVETLAAAGAEEPPRPEPLATPHRPVPERPDDETVIAAAEKALAALQATASASRASFLSHVSRQDCISCHQQYLPMAAAGHARGRSIRFDRVAAGELIHAVVANKSRPEYREWVAQAVYHPDASHGFGYELFGLAAGKVAPGVMTDAVVHHLLAIQAEDGRWITGIPRPPLESSDITATALAIRGLKAYGWRGSEEEFAAGIGRARRWLRAARPQGTEEACFQMLGLRWAGEPSETMARLIGTLRHEQRDDGGWAQLPTLGSDAYATGQSLYALATFLEEPMADPSWRRGLRFLLETQEEDGTWHVARRAFPFQPTMRSGFPHGRDSWVSAAATSWAVLALSQAAPAGAAPGRPSVAQQPPPVRTPRGEPRVDFARQVRPMLERSCVGCHGAEAPHGLFRVDGREAILKGGASGEPAIVPGRSAESPLLDHVAGKVPGEEMPPRARRGRFPALRAEEVSLLRAWIDQGAEWPEGVSLASPGAGGSR</sequence>
<protein>
    <submittedName>
        <fullName evidence="9">Ankyrin repeat protein</fullName>
    </submittedName>
</protein>
<dbReference type="AlphaFoldDB" id="A0A5B9W4F3"/>
<dbReference type="Pfam" id="PF12796">
    <property type="entry name" value="Ank_2"/>
    <property type="match status" value="2"/>
</dbReference>
<accession>A0A5B9W4F3</accession>
<dbReference type="PROSITE" id="PS51007">
    <property type="entry name" value="CYTC"/>
    <property type="match status" value="1"/>
</dbReference>
<feature type="repeat" description="ANK" evidence="5">
    <location>
        <begin position="78"/>
        <end position="110"/>
    </location>
</feature>
<dbReference type="Gene3D" id="1.25.40.20">
    <property type="entry name" value="Ankyrin repeat-containing domain"/>
    <property type="match status" value="2"/>
</dbReference>
<dbReference type="InterPro" id="IPR011429">
    <property type="entry name" value="Cyt_c_Planctomycete-type"/>
</dbReference>
<gene>
    <name evidence="9" type="ORF">OJF2_40240</name>
</gene>
<reference evidence="9 10" key="1">
    <citation type="submission" date="2019-08" db="EMBL/GenBank/DDBJ databases">
        <title>Deep-cultivation of Planctomycetes and their phenomic and genomic characterization uncovers novel biology.</title>
        <authorList>
            <person name="Wiegand S."/>
            <person name="Jogler M."/>
            <person name="Boedeker C."/>
            <person name="Pinto D."/>
            <person name="Vollmers J."/>
            <person name="Rivas-Marin E."/>
            <person name="Kohn T."/>
            <person name="Peeters S.H."/>
            <person name="Heuer A."/>
            <person name="Rast P."/>
            <person name="Oberbeckmann S."/>
            <person name="Bunk B."/>
            <person name="Jeske O."/>
            <person name="Meyerdierks A."/>
            <person name="Storesund J.E."/>
            <person name="Kallscheuer N."/>
            <person name="Luecker S."/>
            <person name="Lage O.M."/>
            <person name="Pohl T."/>
            <person name="Merkel B.J."/>
            <person name="Hornburger P."/>
            <person name="Mueller R.-W."/>
            <person name="Bruemmer F."/>
            <person name="Labrenz M."/>
            <person name="Spormann A.M."/>
            <person name="Op den Camp H."/>
            <person name="Overmann J."/>
            <person name="Amann R."/>
            <person name="Jetten M.S.M."/>
            <person name="Mascher T."/>
            <person name="Medema M.H."/>
            <person name="Devos D.P."/>
            <person name="Kaster A.-K."/>
            <person name="Ovreas L."/>
            <person name="Rohde M."/>
            <person name="Galperin M.Y."/>
            <person name="Jogler C."/>
        </authorList>
    </citation>
    <scope>NUCLEOTIDE SEQUENCE [LARGE SCALE GENOMIC DNA]</scope>
    <source>
        <strain evidence="9 10">OJF2</strain>
    </source>
</reference>
<dbReference type="InterPro" id="IPR008930">
    <property type="entry name" value="Terpenoid_cyclase/PrenylTrfase"/>
</dbReference>
<evidence type="ECO:0000256" key="1">
    <source>
        <dbReference type="ARBA" id="ARBA00022723"/>
    </source>
</evidence>
<dbReference type="SUPFAM" id="SSF48403">
    <property type="entry name" value="Ankyrin repeat"/>
    <property type="match status" value="1"/>
</dbReference>
<dbReference type="Pfam" id="PF00023">
    <property type="entry name" value="Ank"/>
    <property type="match status" value="2"/>
</dbReference>
<keyword evidence="2" id="KW-0677">Repeat</keyword>
<evidence type="ECO:0000256" key="5">
    <source>
        <dbReference type="PROSITE-ProRule" id="PRU00023"/>
    </source>
</evidence>
<dbReference type="KEGG" id="agv:OJF2_40240"/>